<dbReference type="PANTHER" id="PTHR21716:SF62">
    <property type="entry name" value="TRANSPORT PROTEIN YDBI-RELATED"/>
    <property type="match status" value="1"/>
</dbReference>
<feature type="transmembrane region" description="Helical" evidence="6">
    <location>
        <begin position="301"/>
        <end position="326"/>
    </location>
</feature>
<dbReference type="AlphaFoldDB" id="A0A511YGH5"/>
<evidence type="ECO:0000256" key="6">
    <source>
        <dbReference type="SAM" id="Phobius"/>
    </source>
</evidence>
<evidence type="ECO:0000313" key="7">
    <source>
        <dbReference type="EMBL" id="GEN74295.1"/>
    </source>
</evidence>
<sequence>MDFKTFTQRCILVISLVVAVLLATFGIDFFFMLFASVVLAVLLISIAMKMKGWLKIKYGFALTITVLLIVVLTAGTGFLIYPSLNEQAAQLQKDIPQSVDQLRENLSHTSWGKDLLKNIKDPGEMVNDNKKDIVNSTTAVFSATLSSLANTFVVLVIALFFAADPHLYKKGFLYLIPDRSVRKTDELINKCYETLANWLKGKFLSMMVVGVLTYIGLIILDFPIPLVLSLIAMVLTFIPNIGPIIAMVPAMLIGLVNGPEQALYAAALYMIVQTLESYLITPYINKKAVDLPPALTLAWQVFLGIFLGGIGLFMATPLLAVIFVLVNDLYIKGYLKKKNAGLS</sequence>
<dbReference type="EMBL" id="BJYJ01000001">
    <property type="protein sequence ID" value="GEN74295.1"/>
    <property type="molecule type" value="Genomic_DNA"/>
</dbReference>
<evidence type="ECO:0000256" key="1">
    <source>
        <dbReference type="ARBA" id="ARBA00004141"/>
    </source>
</evidence>
<dbReference type="Proteomes" id="UP000321863">
    <property type="component" value="Unassembled WGS sequence"/>
</dbReference>
<comment type="caution">
    <text evidence="7">The sequence shown here is derived from an EMBL/GenBank/DDBJ whole genome shotgun (WGS) entry which is preliminary data.</text>
</comment>
<evidence type="ECO:0000313" key="8">
    <source>
        <dbReference type="Proteomes" id="UP000321863"/>
    </source>
</evidence>
<dbReference type="GO" id="GO:0016020">
    <property type="term" value="C:membrane"/>
    <property type="evidence" value="ECO:0007669"/>
    <property type="project" value="UniProtKB-SubCell"/>
</dbReference>
<comment type="subcellular location">
    <subcellularLocation>
        <location evidence="1">Membrane</location>
        <topology evidence="1">Multi-pass membrane protein</topology>
    </subcellularLocation>
</comment>
<protein>
    <submittedName>
        <fullName evidence="7">AI-2E family transporter</fullName>
    </submittedName>
</protein>
<feature type="transmembrane region" description="Helical" evidence="6">
    <location>
        <begin position="29"/>
        <end position="48"/>
    </location>
</feature>
<evidence type="ECO:0000256" key="5">
    <source>
        <dbReference type="ARBA" id="ARBA00023136"/>
    </source>
</evidence>
<feature type="transmembrane region" description="Helical" evidence="6">
    <location>
        <begin position="139"/>
        <end position="163"/>
    </location>
</feature>
<keyword evidence="3 6" id="KW-0812">Transmembrane</keyword>
<feature type="transmembrane region" description="Helical" evidence="6">
    <location>
        <begin position="203"/>
        <end position="220"/>
    </location>
</feature>
<accession>A0A511YGH5</accession>
<dbReference type="GO" id="GO:0055085">
    <property type="term" value="P:transmembrane transport"/>
    <property type="evidence" value="ECO:0007669"/>
    <property type="project" value="TreeGrafter"/>
</dbReference>
<feature type="transmembrane region" description="Helical" evidence="6">
    <location>
        <begin position="262"/>
        <end position="281"/>
    </location>
</feature>
<dbReference type="Pfam" id="PF01594">
    <property type="entry name" value="AI-2E_transport"/>
    <property type="match status" value="1"/>
</dbReference>
<feature type="transmembrane region" description="Helical" evidence="6">
    <location>
        <begin position="226"/>
        <end position="255"/>
    </location>
</feature>
<keyword evidence="5 6" id="KW-0472">Membrane</keyword>
<feature type="transmembrane region" description="Helical" evidence="6">
    <location>
        <begin position="60"/>
        <end position="81"/>
    </location>
</feature>
<comment type="similarity">
    <text evidence="2">Belongs to the autoinducer-2 exporter (AI-2E) (TC 2.A.86) family.</text>
</comment>
<evidence type="ECO:0000256" key="4">
    <source>
        <dbReference type="ARBA" id="ARBA00022989"/>
    </source>
</evidence>
<name>A0A511YGH5_9FLAO</name>
<dbReference type="InterPro" id="IPR002549">
    <property type="entry name" value="AI-2E-like"/>
</dbReference>
<dbReference type="RefSeq" id="WP_170234654.1">
    <property type="nucleotide sequence ID" value="NZ_BJYJ01000001.1"/>
</dbReference>
<evidence type="ECO:0000256" key="2">
    <source>
        <dbReference type="ARBA" id="ARBA00009773"/>
    </source>
</evidence>
<evidence type="ECO:0000256" key="3">
    <source>
        <dbReference type="ARBA" id="ARBA00022692"/>
    </source>
</evidence>
<proteinExistence type="inferred from homology"/>
<reference evidence="7 8" key="1">
    <citation type="submission" date="2019-07" db="EMBL/GenBank/DDBJ databases">
        <title>Whole genome shotgun sequence of Chryseobacterium hagamense NBRC 105253.</title>
        <authorList>
            <person name="Hosoyama A."/>
            <person name="Uohara A."/>
            <person name="Ohji S."/>
            <person name="Ichikawa N."/>
        </authorList>
    </citation>
    <scope>NUCLEOTIDE SEQUENCE [LARGE SCALE GENOMIC DNA]</scope>
    <source>
        <strain evidence="7 8">NBRC 105253</strain>
    </source>
</reference>
<dbReference type="PANTHER" id="PTHR21716">
    <property type="entry name" value="TRANSMEMBRANE PROTEIN"/>
    <property type="match status" value="1"/>
</dbReference>
<gene>
    <name evidence="7" type="ORF">CHA01nite_00350</name>
</gene>
<keyword evidence="8" id="KW-1185">Reference proteome</keyword>
<organism evidence="7 8">
    <name type="scientific">Chryseobacterium hagamense</name>
    <dbReference type="NCBI Taxonomy" id="395935"/>
    <lineage>
        <taxon>Bacteria</taxon>
        <taxon>Pseudomonadati</taxon>
        <taxon>Bacteroidota</taxon>
        <taxon>Flavobacteriia</taxon>
        <taxon>Flavobacteriales</taxon>
        <taxon>Weeksellaceae</taxon>
        <taxon>Chryseobacterium group</taxon>
        <taxon>Chryseobacterium</taxon>
    </lineage>
</organism>
<keyword evidence="4 6" id="KW-1133">Transmembrane helix</keyword>